<dbReference type="Proteomes" id="UP001500427">
    <property type="component" value="Unassembled WGS sequence"/>
</dbReference>
<keyword evidence="5 7" id="KW-1133">Transmembrane helix</keyword>
<evidence type="ECO:0000313" key="10">
    <source>
        <dbReference type="EMBL" id="GAA5031506.1"/>
    </source>
</evidence>
<dbReference type="CDD" id="cd06261">
    <property type="entry name" value="TM_PBP2"/>
    <property type="match status" value="1"/>
</dbReference>
<feature type="transmembrane region" description="Helical" evidence="7">
    <location>
        <begin position="336"/>
        <end position="362"/>
    </location>
</feature>
<dbReference type="RefSeq" id="WP_345508284.1">
    <property type="nucleotide sequence ID" value="NZ_BAABIW010000018.1"/>
</dbReference>
<keyword evidence="3" id="KW-1003">Cell membrane</keyword>
<dbReference type="PROSITE" id="PS50928">
    <property type="entry name" value="ABC_TM1"/>
    <property type="match status" value="1"/>
</dbReference>
<evidence type="ECO:0000256" key="4">
    <source>
        <dbReference type="ARBA" id="ARBA00022692"/>
    </source>
</evidence>
<comment type="similarity">
    <text evidence="7">Belongs to the binding-protein-dependent transport system permease family.</text>
</comment>
<evidence type="ECO:0000256" key="8">
    <source>
        <dbReference type="SAM" id="MobiDB-lite"/>
    </source>
</evidence>
<dbReference type="InterPro" id="IPR000515">
    <property type="entry name" value="MetI-like"/>
</dbReference>
<keyword evidence="2 7" id="KW-0813">Transport</keyword>
<proteinExistence type="inferred from homology"/>
<feature type="domain" description="ABC transmembrane type-1" evidence="9">
    <location>
        <begin position="129"/>
        <end position="359"/>
    </location>
</feature>
<evidence type="ECO:0000259" key="9">
    <source>
        <dbReference type="PROSITE" id="PS50928"/>
    </source>
</evidence>
<dbReference type="Pfam" id="PF00528">
    <property type="entry name" value="BPD_transp_1"/>
    <property type="match status" value="1"/>
</dbReference>
<evidence type="ECO:0000256" key="1">
    <source>
        <dbReference type="ARBA" id="ARBA00004651"/>
    </source>
</evidence>
<feature type="transmembrane region" description="Helical" evidence="7">
    <location>
        <begin position="41"/>
        <end position="62"/>
    </location>
</feature>
<keyword evidence="11" id="KW-1185">Reference proteome</keyword>
<evidence type="ECO:0000256" key="3">
    <source>
        <dbReference type="ARBA" id="ARBA00022475"/>
    </source>
</evidence>
<dbReference type="Pfam" id="PF19300">
    <property type="entry name" value="BPD_transp_1_N"/>
    <property type="match status" value="1"/>
</dbReference>
<dbReference type="EMBL" id="BAABIW010000018">
    <property type="protein sequence ID" value="GAA5031506.1"/>
    <property type="molecule type" value="Genomic_DNA"/>
</dbReference>
<feature type="transmembrane region" description="Helical" evidence="7">
    <location>
        <begin position="294"/>
        <end position="316"/>
    </location>
</feature>
<keyword evidence="6 7" id="KW-0472">Membrane</keyword>
<evidence type="ECO:0000256" key="6">
    <source>
        <dbReference type="ARBA" id="ARBA00023136"/>
    </source>
</evidence>
<evidence type="ECO:0000256" key="7">
    <source>
        <dbReference type="RuleBase" id="RU363032"/>
    </source>
</evidence>
<evidence type="ECO:0000256" key="2">
    <source>
        <dbReference type="ARBA" id="ARBA00022448"/>
    </source>
</evidence>
<feature type="transmembrane region" description="Helical" evidence="7">
    <location>
        <begin position="232"/>
        <end position="251"/>
    </location>
</feature>
<organism evidence="10 11">
    <name type="scientific">Terrabacter aeriphilus</name>
    <dbReference type="NCBI Taxonomy" id="515662"/>
    <lineage>
        <taxon>Bacteria</taxon>
        <taxon>Bacillati</taxon>
        <taxon>Actinomycetota</taxon>
        <taxon>Actinomycetes</taxon>
        <taxon>Micrococcales</taxon>
        <taxon>Intrasporangiaceae</taxon>
        <taxon>Terrabacter</taxon>
    </lineage>
</organism>
<feature type="region of interest" description="Disordered" evidence="8">
    <location>
        <begin position="1"/>
        <end position="27"/>
    </location>
</feature>
<accession>A0ABP9JGL1</accession>
<evidence type="ECO:0000313" key="11">
    <source>
        <dbReference type="Proteomes" id="UP001500427"/>
    </source>
</evidence>
<comment type="subcellular location">
    <subcellularLocation>
        <location evidence="1 7">Cell membrane</location>
        <topology evidence="1 7">Multi-pass membrane protein</topology>
    </subcellularLocation>
</comment>
<protein>
    <submittedName>
        <fullName evidence="10">ABC transporter permease</fullName>
    </submittedName>
</protein>
<feature type="transmembrane region" description="Helical" evidence="7">
    <location>
        <begin position="135"/>
        <end position="156"/>
    </location>
</feature>
<feature type="compositionally biased region" description="Pro residues" evidence="8">
    <location>
        <begin position="1"/>
        <end position="17"/>
    </location>
</feature>
<feature type="transmembrane region" description="Helical" evidence="7">
    <location>
        <begin position="168"/>
        <end position="189"/>
    </location>
</feature>
<dbReference type="PANTHER" id="PTHR43163">
    <property type="entry name" value="DIPEPTIDE TRANSPORT SYSTEM PERMEASE PROTEIN DPPB-RELATED"/>
    <property type="match status" value="1"/>
</dbReference>
<evidence type="ECO:0000256" key="5">
    <source>
        <dbReference type="ARBA" id="ARBA00022989"/>
    </source>
</evidence>
<sequence>MTAPATTPPTATPPASPAGPAGRRESARRASGLGGFLARRALAGALLVVGITVVAFLLTHVVPGDPAAAALGQRAIEDPATVAAFRAKYGLDQPLWQQYLTYLGNLLQGDLGTSQQTRRPVTTDLLEYLPPTIELALVAIVISLVVGVLLGTVAALKRDRWPDQLIRVVSLTGVSVPTFWLALTASLVFSVKLGWFSSTGQLDPGYPASPRVTGLLLVDSLLDNDPFTFQMALHHILLPALVLSAYTVGLITRFTRASVLEVLGNDYVRAANAKGLPRRTVIVRHVLRPAMVPIITVSGLAFGSLLSGTVLVESIFSWPGLGQYAYKSSLALDLPAVMGVSVTVAVVYVVINLVIDVLYGVIDPRIRLS</sequence>
<gene>
    <name evidence="10" type="ORF">GCM10023258_29770</name>
</gene>
<reference evidence="11" key="1">
    <citation type="journal article" date="2019" name="Int. J. Syst. Evol. Microbiol.">
        <title>The Global Catalogue of Microorganisms (GCM) 10K type strain sequencing project: providing services to taxonomists for standard genome sequencing and annotation.</title>
        <authorList>
            <consortium name="The Broad Institute Genomics Platform"/>
            <consortium name="The Broad Institute Genome Sequencing Center for Infectious Disease"/>
            <person name="Wu L."/>
            <person name="Ma J."/>
        </authorList>
    </citation>
    <scope>NUCLEOTIDE SEQUENCE [LARGE SCALE GENOMIC DNA]</scope>
    <source>
        <strain evidence="11">JCM 17687</strain>
    </source>
</reference>
<dbReference type="InterPro" id="IPR045621">
    <property type="entry name" value="BPD_transp_1_N"/>
</dbReference>
<dbReference type="InterPro" id="IPR035906">
    <property type="entry name" value="MetI-like_sf"/>
</dbReference>
<comment type="caution">
    <text evidence="10">The sequence shown here is derived from an EMBL/GenBank/DDBJ whole genome shotgun (WGS) entry which is preliminary data.</text>
</comment>
<name>A0ABP9JGL1_9MICO</name>
<dbReference type="Gene3D" id="1.10.3720.10">
    <property type="entry name" value="MetI-like"/>
    <property type="match status" value="1"/>
</dbReference>
<dbReference type="PANTHER" id="PTHR43163:SF6">
    <property type="entry name" value="DIPEPTIDE TRANSPORT SYSTEM PERMEASE PROTEIN DPPB-RELATED"/>
    <property type="match status" value="1"/>
</dbReference>
<keyword evidence="4 7" id="KW-0812">Transmembrane</keyword>
<dbReference type="SUPFAM" id="SSF161098">
    <property type="entry name" value="MetI-like"/>
    <property type="match status" value="1"/>
</dbReference>